<keyword evidence="3 6" id="KW-1133">Transmembrane helix</keyword>
<dbReference type="EMBL" id="KZ819637">
    <property type="protein sequence ID" value="PWN88989.1"/>
    <property type="molecule type" value="Genomic_DNA"/>
</dbReference>
<evidence type="ECO:0000313" key="7">
    <source>
        <dbReference type="EMBL" id="PWN88989.1"/>
    </source>
</evidence>
<reference evidence="7 8" key="1">
    <citation type="journal article" date="2018" name="Mol. Biol. Evol.">
        <title>Broad Genomic Sampling Reveals a Smut Pathogenic Ancestry of the Fungal Clade Ustilaginomycotina.</title>
        <authorList>
            <person name="Kijpornyongpan T."/>
            <person name="Mondo S.J."/>
            <person name="Barry K."/>
            <person name="Sandor L."/>
            <person name="Lee J."/>
            <person name="Lipzen A."/>
            <person name="Pangilinan J."/>
            <person name="LaButti K."/>
            <person name="Hainaut M."/>
            <person name="Henrissat B."/>
            <person name="Grigoriev I.V."/>
            <person name="Spatafora J.W."/>
            <person name="Aime M.C."/>
        </authorList>
    </citation>
    <scope>NUCLEOTIDE SEQUENCE [LARGE SCALE GENOMIC DNA]</scope>
    <source>
        <strain evidence="7 8">MCA 4198</strain>
    </source>
</reference>
<feature type="transmembrane region" description="Helical" evidence="6">
    <location>
        <begin position="137"/>
        <end position="156"/>
    </location>
</feature>
<dbReference type="OrthoDB" id="3358017at2759"/>
<dbReference type="STRING" id="215250.A0A316YIG4"/>
<evidence type="ECO:0000256" key="6">
    <source>
        <dbReference type="SAM" id="Phobius"/>
    </source>
</evidence>
<evidence type="ECO:0000256" key="1">
    <source>
        <dbReference type="ARBA" id="ARBA00004141"/>
    </source>
</evidence>
<keyword evidence="4 6" id="KW-0472">Membrane</keyword>
<dbReference type="InterPro" id="IPR007568">
    <property type="entry name" value="RTA1"/>
</dbReference>
<feature type="transmembrane region" description="Helical" evidence="6">
    <location>
        <begin position="36"/>
        <end position="56"/>
    </location>
</feature>
<name>A0A316YIG4_9BASI</name>
<keyword evidence="8" id="KW-1185">Reference proteome</keyword>
<protein>
    <submittedName>
        <fullName evidence="7">RTA1-domain-containing protein</fullName>
    </submittedName>
</protein>
<keyword evidence="2 6" id="KW-0812">Transmembrane</keyword>
<proteinExistence type="predicted"/>
<feature type="transmembrane region" description="Helical" evidence="6">
    <location>
        <begin position="63"/>
        <end position="84"/>
    </location>
</feature>
<dbReference type="InParanoid" id="A0A316YIG4"/>
<evidence type="ECO:0000256" key="2">
    <source>
        <dbReference type="ARBA" id="ARBA00022692"/>
    </source>
</evidence>
<feature type="transmembrane region" description="Helical" evidence="6">
    <location>
        <begin position="96"/>
        <end position="117"/>
    </location>
</feature>
<feature type="transmembrane region" description="Helical" evidence="6">
    <location>
        <begin position="224"/>
        <end position="244"/>
    </location>
</feature>
<feature type="compositionally biased region" description="Low complexity" evidence="5">
    <location>
        <begin position="319"/>
        <end position="330"/>
    </location>
</feature>
<dbReference type="PANTHER" id="PTHR31465">
    <property type="entry name" value="PROTEIN RTA1-RELATED"/>
    <property type="match status" value="1"/>
</dbReference>
<feature type="region of interest" description="Disordered" evidence="5">
    <location>
        <begin position="301"/>
        <end position="356"/>
    </location>
</feature>
<dbReference type="RefSeq" id="XP_025376187.1">
    <property type="nucleotide sequence ID" value="XM_025521970.1"/>
</dbReference>
<evidence type="ECO:0000313" key="8">
    <source>
        <dbReference type="Proteomes" id="UP000245768"/>
    </source>
</evidence>
<sequence>MSTSVLLTPRDVLTNTGNEALDRIAKYGPYGYAPNLGGAIFFCIVYGISAVILCGMAIRYRRWWMLATLGFGAALECAGNAIRIGGHFSPDNVNAYIAQQVILVLTPAFFAAAHFTILSKLGELFGDRYIKPVRSSWMIPFFVVLDVASLAVQGGGSGQAATAEINGDQPSTINNYGYIVSGGLGIQLAGYLAFNVVFFLFVYRTNADPPSQHTERASAQYWNGRMKIFLAAVWCSALLVLLRSVFRTVEMSLGWIGTVATTEWFYLVFDATFVTLAILIFVAVPPPLYMPREVRQIGKQSAAEAGAGSEKRAGSDMEAAAASSAAPASSERQDYSMASSITEHGGQQEPKADLKA</sequence>
<dbReference type="GO" id="GO:0016020">
    <property type="term" value="C:membrane"/>
    <property type="evidence" value="ECO:0007669"/>
    <property type="project" value="UniProtKB-SubCell"/>
</dbReference>
<evidence type="ECO:0000256" key="5">
    <source>
        <dbReference type="SAM" id="MobiDB-lite"/>
    </source>
</evidence>
<accession>A0A316YIG4</accession>
<evidence type="ECO:0000256" key="4">
    <source>
        <dbReference type="ARBA" id="ARBA00023136"/>
    </source>
</evidence>
<dbReference type="AlphaFoldDB" id="A0A316YIG4"/>
<gene>
    <name evidence="7" type="ORF">FA10DRAFT_267597</name>
</gene>
<dbReference type="Proteomes" id="UP000245768">
    <property type="component" value="Unassembled WGS sequence"/>
</dbReference>
<comment type="subcellular location">
    <subcellularLocation>
        <location evidence="1">Membrane</location>
        <topology evidence="1">Multi-pass membrane protein</topology>
    </subcellularLocation>
</comment>
<dbReference type="Pfam" id="PF04479">
    <property type="entry name" value="RTA1"/>
    <property type="match status" value="1"/>
</dbReference>
<evidence type="ECO:0000256" key="3">
    <source>
        <dbReference type="ARBA" id="ARBA00022989"/>
    </source>
</evidence>
<feature type="transmembrane region" description="Helical" evidence="6">
    <location>
        <begin position="264"/>
        <end position="284"/>
    </location>
</feature>
<dbReference type="GeneID" id="37043886"/>
<feature type="transmembrane region" description="Helical" evidence="6">
    <location>
        <begin position="176"/>
        <end position="203"/>
    </location>
</feature>
<dbReference type="PANTHER" id="PTHR31465:SF1">
    <property type="entry name" value="PROTEIN RTA1-RELATED"/>
    <property type="match status" value="1"/>
</dbReference>
<organism evidence="7 8">
    <name type="scientific">Acaromyces ingoldii</name>
    <dbReference type="NCBI Taxonomy" id="215250"/>
    <lineage>
        <taxon>Eukaryota</taxon>
        <taxon>Fungi</taxon>
        <taxon>Dikarya</taxon>
        <taxon>Basidiomycota</taxon>
        <taxon>Ustilaginomycotina</taxon>
        <taxon>Exobasidiomycetes</taxon>
        <taxon>Exobasidiales</taxon>
        <taxon>Cryptobasidiaceae</taxon>
        <taxon>Acaromyces</taxon>
    </lineage>
</organism>